<evidence type="ECO:0000256" key="4">
    <source>
        <dbReference type="ARBA" id="ARBA00022989"/>
    </source>
</evidence>
<evidence type="ECO:0000256" key="1">
    <source>
        <dbReference type="ARBA" id="ARBA00004477"/>
    </source>
</evidence>
<comment type="subcellular location">
    <subcellularLocation>
        <location evidence="1">Endoplasmic reticulum membrane</location>
        <topology evidence="1">Multi-pass membrane protein</topology>
    </subcellularLocation>
</comment>
<protein>
    <recommendedName>
        <fullName evidence="11">Seipin</fullName>
    </recommendedName>
</protein>
<keyword evidence="2 8" id="KW-0812">Transmembrane</keyword>
<proteinExistence type="predicted"/>
<evidence type="ECO:0000313" key="10">
    <source>
        <dbReference type="Proteomes" id="UP000316621"/>
    </source>
</evidence>
<dbReference type="GO" id="GO:0005789">
    <property type="term" value="C:endoplasmic reticulum membrane"/>
    <property type="evidence" value="ECO:0007669"/>
    <property type="project" value="UniProtKB-SubCell"/>
</dbReference>
<dbReference type="GO" id="GO:0140042">
    <property type="term" value="P:lipid droplet formation"/>
    <property type="evidence" value="ECO:0007669"/>
    <property type="project" value="UniProtKB-ARBA"/>
</dbReference>
<evidence type="ECO:0000256" key="3">
    <source>
        <dbReference type="ARBA" id="ARBA00022824"/>
    </source>
</evidence>
<accession>A0A4Y7IEQ5</accession>
<keyword evidence="4 8" id="KW-1133">Transmembrane helix</keyword>
<dbReference type="InterPro" id="IPR009617">
    <property type="entry name" value="Seipin"/>
</dbReference>
<evidence type="ECO:0000313" key="9">
    <source>
        <dbReference type="EMBL" id="RZC47354.1"/>
    </source>
</evidence>
<gene>
    <name evidence="9" type="ORF">C5167_040298</name>
</gene>
<dbReference type="OMA" id="INSELPW"/>
<dbReference type="STRING" id="3469.A0A4Y7IEQ5"/>
<feature type="transmembrane region" description="Helical" evidence="8">
    <location>
        <begin position="55"/>
        <end position="77"/>
    </location>
</feature>
<evidence type="ECO:0000256" key="7">
    <source>
        <dbReference type="SAM" id="MobiDB-lite"/>
    </source>
</evidence>
<dbReference type="AlphaFoldDB" id="A0A4Y7IEQ5"/>
<keyword evidence="5" id="KW-0443">Lipid metabolism</keyword>
<evidence type="ECO:0000256" key="6">
    <source>
        <dbReference type="ARBA" id="ARBA00023136"/>
    </source>
</evidence>
<keyword evidence="3" id="KW-0256">Endoplasmic reticulum</keyword>
<name>A0A4Y7IEQ5_PAPSO</name>
<dbReference type="PANTHER" id="PTHR21212:SF5">
    <property type="entry name" value="SEIPIN-1"/>
    <property type="match status" value="1"/>
</dbReference>
<dbReference type="Pfam" id="PF06775">
    <property type="entry name" value="Seipin"/>
    <property type="match status" value="1"/>
</dbReference>
<dbReference type="EMBL" id="CM010715">
    <property type="protein sequence ID" value="RZC47354.1"/>
    <property type="molecule type" value="Genomic_DNA"/>
</dbReference>
<dbReference type="Proteomes" id="UP000316621">
    <property type="component" value="Chromosome 1"/>
</dbReference>
<dbReference type="Gramene" id="RZC47354">
    <property type="protein sequence ID" value="RZC47354"/>
    <property type="gene ID" value="C5167_040298"/>
</dbReference>
<dbReference type="OrthoDB" id="3990054at2759"/>
<feature type="region of interest" description="Disordered" evidence="7">
    <location>
        <begin position="1"/>
        <end position="22"/>
    </location>
</feature>
<feature type="transmembrane region" description="Helical" evidence="8">
    <location>
        <begin position="327"/>
        <end position="346"/>
    </location>
</feature>
<evidence type="ECO:0000256" key="5">
    <source>
        <dbReference type="ARBA" id="ARBA00023098"/>
    </source>
</evidence>
<organism evidence="9 10">
    <name type="scientific">Papaver somniferum</name>
    <name type="common">Opium poppy</name>
    <dbReference type="NCBI Taxonomy" id="3469"/>
    <lineage>
        <taxon>Eukaryota</taxon>
        <taxon>Viridiplantae</taxon>
        <taxon>Streptophyta</taxon>
        <taxon>Embryophyta</taxon>
        <taxon>Tracheophyta</taxon>
        <taxon>Spermatophyta</taxon>
        <taxon>Magnoliopsida</taxon>
        <taxon>Ranunculales</taxon>
        <taxon>Papaveraceae</taxon>
        <taxon>Papaveroideae</taxon>
        <taxon>Papaver</taxon>
    </lineage>
</organism>
<dbReference type="PANTHER" id="PTHR21212">
    <property type="entry name" value="BERNARDINELLI-SEIP CONGENITAL LIPODYSTROPHY 2 HOMOLOG BSCL2 PROTEIN"/>
    <property type="match status" value="1"/>
</dbReference>
<dbReference type="GO" id="GO:0006629">
    <property type="term" value="P:lipid metabolic process"/>
    <property type="evidence" value="ECO:0007669"/>
    <property type="project" value="UniProtKB-KW"/>
</dbReference>
<sequence length="465" mass="52379">MRTPRRTLAKSPSSPPFSSSSSPYPYYQEYYDGEDENNKLLSLFKPITSLFIKMISFQLGFFSYCTSYLATPIFSFISMASDSLHRADAAREKTEDVVLSASKVPSRVAETGELFLKKIGFGLLGALYMGLLLIVILVFSVIFGVGLVRYWVEEPVFVKEVVYFDYTEVNPTAVLTFVDGGAKNPKKMKRAIPAGHTFDVSLVLLMPESDFNRQIGVFQVVAEIVSSTGHILARSSQPCMLRFRSFPIRLTRTFVMGVPLLLGISSETQKLTIPILHHIEGNPATWAIKTKLQPRAGTFALPELYSAEILMNSQLPWSKQLVHNWKWTFYVWTSLYVYIMLLITLFCCCKQIFLPTTRTSTTSRIGARIGDRDYDRRWSTAVEVKDLGGTGRGVGRDVPVSDFVERWERIRRKRKALCHDELFSETVGSSASSVTYYRDDMSTSDQVVDDYGGFTADEESFCLGG</sequence>
<evidence type="ECO:0000256" key="8">
    <source>
        <dbReference type="SAM" id="Phobius"/>
    </source>
</evidence>
<dbReference type="CDD" id="cd23995">
    <property type="entry name" value="Seipin_BSCL2_like"/>
    <property type="match status" value="1"/>
</dbReference>
<reference evidence="9 10" key="1">
    <citation type="journal article" date="2018" name="Science">
        <title>The opium poppy genome and morphinan production.</title>
        <authorList>
            <person name="Guo L."/>
            <person name="Winzer T."/>
            <person name="Yang X."/>
            <person name="Li Y."/>
            <person name="Ning Z."/>
            <person name="He Z."/>
            <person name="Teodor R."/>
            <person name="Lu Y."/>
            <person name="Bowser T.A."/>
            <person name="Graham I.A."/>
            <person name="Ye K."/>
        </authorList>
    </citation>
    <scope>NUCLEOTIDE SEQUENCE [LARGE SCALE GENOMIC DNA]</scope>
    <source>
        <strain evidence="10">cv. HN1</strain>
        <tissue evidence="9">Leaves</tissue>
    </source>
</reference>
<feature type="transmembrane region" description="Helical" evidence="8">
    <location>
        <begin position="126"/>
        <end position="152"/>
    </location>
</feature>
<keyword evidence="10" id="KW-1185">Reference proteome</keyword>
<keyword evidence="6 8" id="KW-0472">Membrane</keyword>
<evidence type="ECO:0008006" key="11">
    <source>
        <dbReference type="Google" id="ProtNLM"/>
    </source>
</evidence>
<evidence type="ECO:0000256" key="2">
    <source>
        <dbReference type="ARBA" id="ARBA00022692"/>
    </source>
</evidence>